<dbReference type="InterPro" id="IPR005467">
    <property type="entry name" value="His_kinase_dom"/>
</dbReference>
<dbReference type="CDD" id="cd00130">
    <property type="entry name" value="PAS"/>
    <property type="match status" value="2"/>
</dbReference>
<feature type="region of interest" description="Disordered" evidence="12">
    <location>
        <begin position="747"/>
        <end position="766"/>
    </location>
</feature>
<dbReference type="FunFam" id="3.30.565.10:FF:000023">
    <property type="entry name" value="PAS domain-containing sensor histidine kinase"/>
    <property type="match status" value="1"/>
</dbReference>
<dbReference type="InterPro" id="IPR036097">
    <property type="entry name" value="HisK_dim/P_sf"/>
</dbReference>
<sequence length="766" mass="86496">MLYVASVHRWGLRHLSCSPELHALVGRDQEGQLEVPWADCIVEDDQDRYVQTLRSWIGKQHSDASDELTLTYRVTSPDRGPIDVLETIRLLRNTSGKPIQAFGAITIVDAPATSPNVSSKVSSCDRCGIVGELTEQLDLAMAAVDQEGRLLFFNKPYADHLSWYYNVTLTHGMNILQALSMHPEETDAERTGWERALAGERHSVLRLFGDSALEMEVFEDNFAVLRDDQRREIGATHTVQEVTKRQRAEERLRETEHRLRAAMEGSLDAILLLEFAKDTSGALVDFRILDVNRNGEELLGANRFQLLGKHLSQVSSIFSDADLRKRFLEIATLRKPADEEIQADLPHRKNAWLRLQIVPLAEGIAVTIRDITERRRVDEEIRRHDLQLRNITAEIPGVVYQYELDAKGVERFSFISDGVEELFGYTAEQAMEDIGQLYAQILPEDLVRVQRSVSEAYRKCEPWICEYRIQDLKGNIKWVRGASNPKRADEGLISWDGLFLDITAEKRFQEELAEAKEAAEAANKAKSTFLANVTHELRTPLNGILGFARLLRTRDLLTARQTSYVDQITQSGNHLLEIIDDVLNLTRFEIGRETLILTYVDLEKVLSWCVDVVAAKNNNRPHIVVRNVEFAGPILADRAKIARIFLNLLSNAFKFTPDGGTIGIDVRETGDRVQFAVWDTGVGIREEEQSRIFEPFHQIDSDLNRRFAGTGLGLSITKNLVEMHRGTIDVESVLGQGTRLIVNLPKELSKAGESPPAKPRTTHQAS</sequence>
<dbReference type="RefSeq" id="WP_145255394.1">
    <property type="nucleotide sequence ID" value="NZ_CP036279.1"/>
</dbReference>
<keyword evidence="8" id="KW-0418">Kinase</keyword>
<evidence type="ECO:0000256" key="6">
    <source>
        <dbReference type="ARBA" id="ARBA00022679"/>
    </source>
</evidence>
<keyword evidence="6 16" id="KW-0808">Transferase</keyword>
<dbReference type="PROSITE" id="PS50109">
    <property type="entry name" value="HIS_KIN"/>
    <property type="match status" value="1"/>
</dbReference>
<evidence type="ECO:0000256" key="2">
    <source>
        <dbReference type="ARBA" id="ARBA00004236"/>
    </source>
</evidence>
<feature type="domain" description="Histidine kinase" evidence="13">
    <location>
        <begin position="532"/>
        <end position="748"/>
    </location>
</feature>
<dbReference type="Proteomes" id="UP000317093">
    <property type="component" value="Chromosome"/>
</dbReference>
<dbReference type="InterPro" id="IPR003594">
    <property type="entry name" value="HATPase_dom"/>
</dbReference>
<evidence type="ECO:0000256" key="1">
    <source>
        <dbReference type="ARBA" id="ARBA00000085"/>
    </source>
</evidence>
<gene>
    <name evidence="16" type="primary">pleC</name>
    <name evidence="16" type="ORF">Pan216_09290</name>
</gene>
<dbReference type="AlphaFoldDB" id="A0A518AZG0"/>
<organism evidence="16 17">
    <name type="scientific">Kolteria novifilia</name>
    <dbReference type="NCBI Taxonomy" id="2527975"/>
    <lineage>
        <taxon>Bacteria</taxon>
        <taxon>Pseudomonadati</taxon>
        <taxon>Planctomycetota</taxon>
        <taxon>Planctomycetia</taxon>
        <taxon>Kolteriales</taxon>
        <taxon>Kolteriaceae</taxon>
        <taxon>Kolteria</taxon>
    </lineage>
</organism>
<keyword evidence="10" id="KW-0902">Two-component regulatory system</keyword>
<dbReference type="PRINTS" id="PR00344">
    <property type="entry name" value="BCTRLSENSOR"/>
</dbReference>
<evidence type="ECO:0000256" key="5">
    <source>
        <dbReference type="ARBA" id="ARBA00022553"/>
    </source>
</evidence>
<dbReference type="Pfam" id="PF02518">
    <property type="entry name" value="HATPase_c"/>
    <property type="match status" value="1"/>
</dbReference>
<dbReference type="Pfam" id="PF08448">
    <property type="entry name" value="PAS_4"/>
    <property type="match status" value="2"/>
</dbReference>
<accession>A0A518AZG0</accession>
<dbReference type="EMBL" id="CP036279">
    <property type="protein sequence ID" value="QDU60092.1"/>
    <property type="molecule type" value="Genomic_DNA"/>
</dbReference>
<evidence type="ECO:0000256" key="9">
    <source>
        <dbReference type="ARBA" id="ARBA00022840"/>
    </source>
</evidence>
<keyword evidence="5" id="KW-0597">Phosphoprotein</keyword>
<dbReference type="SMART" id="SM00086">
    <property type="entry name" value="PAC"/>
    <property type="match status" value="2"/>
</dbReference>
<evidence type="ECO:0000256" key="10">
    <source>
        <dbReference type="ARBA" id="ARBA00023012"/>
    </source>
</evidence>
<dbReference type="GO" id="GO:0005886">
    <property type="term" value="C:plasma membrane"/>
    <property type="evidence" value="ECO:0007669"/>
    <property type="project" value="UniProtKB-SubCell"/>
</dbReference>
<dbReference type="SUPFAM" id="SSF47384">
    <property type="entry name" value="Homodimeric domain of signal transducing histidine kinase"/>
    <property type="match status" value="1"/>
</dbReference>
<dbReference type="CDD" id="cd00082">
    <property type="entry name" value="HisKA"/>
    <property type="match status" value="1"/>
</dbReference>
<name>A0A518AZG0_9BACT</name>
<evidence type="ECO:0000313" key="17">
    <source>
        <dbReference type="Proteomes" id="UP000317093"/>
    </source>
</evidence>
<dbReference type="InterPro" id="IPR050736">
    <property type="entry name" value="Sensor_HK_Regulatory"/>
</dbReference>
<dbReference type="GO" id="GO:0000155">
    <property type="term" value="F:phosphorelay sensor kinase activity"/>
    <property type="evidence" value="ECO:0007669"/>
    <property type="project" value="InterPro"/>
</dbReference>
<dbReference type="Gene3D" id="3.30.450.20">
    <property type="entry name" value="PAS domain"/>
    <property type="match status" value="4"/>
</dbReference>
<evidence type="ECO:0000313" key="16">
    <source>
        <dbReference type="EMBL" id="QDU60092.1"/>
    </source>
</evidence>
<keyword evidence="9" id="KW-0067">ATP-binding</keyword>
<dbReference type="PROSITE" id="PS50113">
    <property type="entry name" value="PAC"/>
    <property type="match status" value="1"/>
</dbReference>
<keyword evidence="7" id="KW-0547">Nucleotide-binding</keyword>
<evidence type="ECO:0000259" key="14">
    <source>
        <dbReference type="PROSITE" id="PS50112"/>
    </source>
</evidence>
<proteinExistence type="predicted"/>
<comment type="catalytic activity">
    <reaction evidence="1">
        <text>ATP + protein L-histidine = ADP + protein N-phospho-L-histidine.</text>
        <dbReference type="EC" id="2.7.13.3"/>
    </reaction>
</comment>
<keyword evidence="17" id="KW-1185">Reference proteome</keyword>
<evidence type="ECO:0000256" key="8">
    <source>
        <dbReference type="ARBA" id="ARBA00022777"/>
    </source>
</evidence>
<dbReference type="Gene3D" id="1.10.287.130">
    <property type="match status" value="1"/>
</dbReference>
<reference evidence="16 17" key="1">
    <citation type="submission" date="2019-02" db="EMBL/GenBank/DDBJ databases">
        <title>Deep-cultivation of Planctomycetes and their phenomic and genomic characterization uncovers novel biology.</title>
        <authorList>
            <person name="Wiegand S."/>
            <person name="Jogler M."/>
            <person name="Boedeker C."/>
            <person name="Pinto D."/>
            <person name="Vollmers J."/>
            <person name="Rivas-Marin E."/>
            <person name="Kohn T."/>
            <person name="Peeters S.H."/>
            <person name="Heuer A."/>
            <person name="Rast P."/>
            <person name="Oberbeckmann S."/>
            <person name="Bunk B."/>
            <person name="Jeske O."/>
            <person name="Meyerdierks A."/>
            <person name="Storesund J.E."/>
            <person name="Kallscheuer N."/>
            <person name="Luecker S."/>
            <person name="Lage O.M."/>
            <person name="Pohl T."/>
            <person name="Merkel B.J."/>
            <person name="Hornburger P."/>
            <person name="Mueller R.-W."/>
            <person name="Bruemmer F."/>
            <person name="Labrenz M."/>
            <person name="Spormann A.M."/>
            <person name="Op den Camp H."/>
            <person name="Overmann J."/>
            <person name="Amann R."/>
            <person name="Jetten M.S.M."/>
            <person name="Mascher T."/>
            <person name="Medema M.H."/>
            <person name="Devos D.P."/>
            <person name="Kaster A.-K."/>
            <person name="Ovreas L."/>
            <person name="Rohde M."/>
            <person name="Galperin M.Y."/>
            <person name="Jogler C."/>
        </authorList>
    </citation>
    <scope>NUCLEOTIDE SEQUENCE [LARGE SCALE GENOMIC DNA]</scope>
    <source>
        <strain evidence="16 17">Pan216</strain>
    </source>
</reference>
<evidence type="ECO:0000256" key="3">
    <source>
        <dbReference type="ARBA" id="ARBA00012438"/>
    </source>
</evidence>
<dbReference type="InterPro" id="IPR000014">
    <property type="entry name" value="PAS"/>
</dbReference>
<feature type="domain" description="PAC" evidence="15">
    <location>
        <begin position="463"/>
        <end position="514"/>
    </location>
</feature>
<protein>
    <recommendedName>
        <fullName evidence="3">histidine kinase</fullName>
        <ecNumber evidence="3">2.7.13.3</ecNumber>
    </recommendedName>
</protein>
<dbReference type="InterPro" id="IPR035965">
    <property type="entry name" value="PAS-like_dom_sf"/>
</dbReference>
<evidence type="ECO:0000256" key="12">
    <source>
        <dbReference type="SAM" id="MobiDB-lite"/>
    </source>
</evidence>
<evidence type="ECO:0000256" key="4">
    <source>
        <dbReference type="ARBA" id="ARBA00022475"/>
    </source>
</evidence>
<feature type="domain" description="PAS" evidence="14">
    <location>
        <begin position="402"/>
        <end position="460"/>
    </location>
</feature>
<keyword evidence="4" id="KW-1003">Cell membrane</keyword>
<dbReference type="Pfam" id="PF00512">
    <property type="entry name" value="HisKA"/>
    <property type="match status" value="1"/>
</dbReference>
<evidence type="ECO:0000259" key="15">
    <source>
        <dbReference type="PROSITE" id="PS50113"/>
    </source>
</evidence>
<dbReference type="GO" id="GO:0005524">
    <property type="term" value="F:ATP binding"/>
    <property type="evidence" value="ECO:0007669"/>
    <property type="project" value="UniProtKB-KW"/>
</dbReference>
<dbReference type="PANTHER" id="PTHR43711:SF1">
    <property type="entry name" value="HISTIDINE KINASE 1"/>
    <property type="match status" value="1"/>
</dbReference>
<comment type="subcellular location">
    <subcellularLocation>
        <location evidence="2">Cell membrane</location>
    </subcellularLocation>
</comment>
<dbReference type="NCBIfam" id="TIGR00229">
    <property type="entry name" value="sensory_box"/>
    <property type="match status" value="2"/>
</dbReference>
<evidence type="ECO:0000256" key="7">
    <source>
        <dbReference type="ARBA" id="ARBA00022741"/>
    </source>
</evidence>
<dbReference type="InterPro" id="IPR036890">
    <property type="entry name" value="HATPase_C_sf"/>
</dbReference>
<keyword evidence="11" id="KW-0472">Membrane</keyword>
<dbReference type="Gene3D" id="3.30.565.10">
    <property type="entry name" value="Histidine kinase-like ATPase, C-terminal domain"/>
    <property type="match status" value="1"/>
</dbReference>
<dbReference type="CDD" id="cd16922">
    <property type="entry name" value="HATPase_EvgS-ArcB-TorS-like"/>
    <property type="match status" value="1"/>
</dbReference>
<dbReference type="PROSITE" id="PS50112">
    <property type="entry name" value="PAS"/>
    <property type="match status" value="1"/>
</dbReference>
<dbReference type="OrthoDB" id="231918at2"/>
<dbReference type="InterPro" id="IPR000700">
    <property type="entry name" value="PAS-assoc_C"/>
</dbReference>
<dbReference type="SMART" id="SM00388">
    <property type="entry name" value="HisKA"/>
    <property type="match status" value="1"/>
</dbReference>
<dbReference type="SUPFAM" id="SSF55874">
    <property type="entry name" value="ATPase domain of HSP90 chaperone/DNA topoisomerase II/histidine kinase"/>
    <property type="match status" value="1"/>
</dbReference>
<dbReference type="SMART" id="SM00387">
    <property type="entry name" value="HATPase_c"/>
    <property type="match status" value="1"/>
</dbReference>
<dbReference type="KEGG" id="knv:Pan216_09290"/>
<dbReference type="Pfam" id="PF08447">
    <property type="entry name" value="PAS_3"/>
    <property type="match status" value="1"/>
</dbReference>
<dbReference type="InterPro" id="IPR003661">
    <property type="entry name" value="HisK_dim/P_dom"/>
</dbReference>
<dbReference type="InterPro" id="IPR013655">
    <property type="entry name" value="PAS_fold_3"/>
</dbReference>
<dbReference type="InterPro" id="IPR004358">
    <property type="entry name" value="Sig_transdc_His_kin-like_C"/>
</dbReference>
<dbReference type="SMART" id="SM00091">
    <property type="entry name" value="PAS"/>
    <property type="match status" value="3"/>
</dbReference>
<dbReference type="EC" id="2.7.13.3" evidence="3"/>
<dbReference type="InterPro" id="IPR001610">
    <property type="entry name" value="PAC"/>
</dbReference>
<dbReference type="SUPFAM" id="SSF55785">
    <property type="entry name" value="PYP-like sensor domain (PAS domain)"/>
    <property type="match status" value="4"/>
</dbReference>
<dbReference type="InterPro" id="IPR013656">
    <property type="entry name" value="PAS_4"/>
</dbReference>
<evidence type="ECO:0000256" key="11">
    <source>
        <dbReference type="ARBA" id="ARBA00023136"/>
    </source>
</evidence>
<dbReference type="PANTHER" id="PTHR43711">
    <property type="entry name" value="TWO-COMPONENT HISTIDINE KINASE"/>
    <property type="match status" value="1"/>
</dbReference>
<evidence type="ECO:0000259" key="13">
    <source>
        <dbReference type="PROSITE" id="PS50109"/>
    </source>
</evidence>